<dbReference type="EMBL" id="JAVDQF010000001">
    <property type="protein sequence ID" value="MDR6268959.1"/>
    <property type="molecule type" value="Genomic_DNA"/>
</dbReference>
<dbReference type="PANTHER" id="PTHR43792:SF1">
    <property type="entry name" value="N-ACETYLTRANSFERASE DOMAIN-CONTAINING PROTEIN"/>
    <property type="match status" value="1"/>
</dbReference>
<evidence type="ECO:0000313" key="2">
    <source>
        <dbReference type="EMBL" id="MDR6268959.1"/>
    </source>
</evidence>
<evidence type="ECO:0000259" key="1">
    <source>
        <dbReference type="PROSITE" id="PS51186"/>
    </source>
</evidence>
<dbReference type="Gene3D" id="3.40.630.30">
    <property type="match status" value="1"/>
</dbReference>
<dbReference type="Pfam" id="PF13302">
    <property type="entry name" value="Acetyltransf_3"/>
    <property type="match status" value="1"/>
</dbReference>
<feature type="domain" description="N-acetyltransferase" evidence="1">
    <location>
        <begin position="6"/>
        <end position="191"/>
    </location>
</feature>
<proteinExistence type="predicted"/>
<reference evidence="2 3" key="1">
    <citation type="submission" date="2023-07" db="EMBL/GenBank/DDBJ databases">
        <title>Sequencing the genomes of 1000 actinobacteria strains.</title>
        <authorList>
            <person name="Klenk H.-P."/>
        </authorList>
    </citation>
    <scope>NUCLEOTIDE SEQUENCE [LARGE SCALE GENOMIC DNA]</scope>
    <source>
        <strain evidence="2 3">DSM 14555</strain>
    </source>
</reference>
<sequence>MLTERLQLSPLTLDDLDEVYAIYSDPRTWAHLPQGRHESPDTTRAMIETTERKWQDHQAGYWAIRLAAPLAGTAGTAGLAAGRLIGTGGVTPLDTGAVAGTWNLGYRLDPASWGRGFATEIAIAALGFAARSQPDHPVLGRVMDNNPASSAVLTKVGLSLQWRGEFDAGAVLENPWLQGLEHCIYADRPLDAPLLDAVIKLH</sequence>
<dbReference type="RefSeq" id="WP_309796928.1">
    <property type="nucleotide sequence ID" value="NZ_BAAAHY010000001.1"/>
</dbReference>
<dbReference type="PROSITE" id="PS51186">
    <property type="entry name" value="GNAT"/>
    <property type="match status" value="1"/>
</dbReference>
<comment type="caution">
    <text evidence="2">The sequence shown here is derived from an EMBL/GenBank/DDBJ whole genome shotgun (WGS) entry which is preliminary data.</text>
</comment>
<accession>A0ABU1J966</accession>
<dbReference type="InterPro" id="IPR016181">
    <property type="entry name" value="Acyl_CoA_acyltransferase"/>
</dbReference>
<protein>
    <submittedName>
        <fullName evidence="2">RimJ/RimL family protein N-acetyltransferase</fullName>
    </submittedName>
</protein>
<dbReference type="PANTHER" id="PTHR43792">
    <property type="entry name" value="GNAT FAMILY, PUTATIVE (AFU_ORTHOLOGUE AFUA_3G00765)-RELATED-RELATED"/>
    <property type="match status" value="1"/>
</dbReference>
<gene>
    <name evidence="2" type="ORF">JOE69_001197</name>
</gene>
<dbReference type="Proteomes" id="UP001185069">
    <property type="component" value="Unassembled WGS sequence"/>
</dbReference>
<name>A0ABU1J966_9MICC</name>
<dbReference type="InterPro" id="IPR051531">
    <property type="entry name" value="N-acetyltransferase"/>
</dbReference>
<dbReference type="SUPFAM" id="SSF55729">
    <property type="entry name" value="Acyl-CoA N-acyltransferases (Nat)"/>
    <property type="match status" value="1"/>
</dbReference>
<evidence type="ECO:0000313" key="3">
    <source>
        <dbReference type="Proteomes" id="UP001185069"/>
    </source>
</evidence>
<dbReference type="InterPro" id="IPR000182">
    <property type="entry name" value="GNAT_dom"/>
</dbReference>
<organism evidence="2 3">
    <name type="scientific">Arthrobacter russicus</name>
    <dbReference type="NCBI Taxonomy" id="172040"/>
    <lineage>
        <taxon>Bacteria</taxon>
        <taxon>Bacillati</taxon>
        <taxon>Actinomycetota</taxon>
        <taxon>Actinomycetes</taxon>
        <taxon>Micrococcales</taxon>
        <taxon>Micrococcaceae</taxon>
        <taxon>Arthrobacter</taxon>
    </lineage>
</organism>
<keyword evidence="3" id="KW-1185">Reference proteome</keyword>